<keyword evidence="6" id="KW-1185">Reference proteome</keyword>
<feature type="domain" description="Glyceraldehyde 3-phosphate dehydrogenase catalytic" evidence="4">
    <location>
        <begin position="16"/>
        <end position="103"/>
    </location>
</feature>
<proteinExistence type="inferred from homology"/>
<evidence type="ECO:0000256" key="2">
    <source>
        <dbReference type="ARBA" id="ARBA00023002"/>
    </source>
</evidence>
<dbReference type="PANTHER" id="PTHR10836">
    <property type="entry name" value="GLYCERALDEHYDE 3-PHOSPHATE DEHYDROGENASE"/>
    <property type="match status" value="1"/>
</dbReference>
<gene>
    <name evidence="5" type="ORF">J0S82_000283</name>
</gene>
<evidence type="ECO:0000256" key="1">
    <source>
        <dbReference type="ARBA" id="ARBA00007406"/>
    </source>
</evidence>
<comment type="caution">
    <text evidence="5">The sequence shown here is derived from an EMBL/GenBank/DDBJ whole genome shotgun (WGS) entry which is preliminary data.</text>
</comment>
<name>A0A8J6AJP8_GALPY</name>
<keyword evidence="2" id="KW-0560">Oxidoreductase</keyword>
<accession>A0A8J6AJP8</accession>
<evidence type="ECO:0000256" key="3">
    <source>
        <dbReference type="ARBA" id="ARBA00047698"/>
    </source>
</evidence>
<dbReference type="Gene3D" id="3.30.360.10">
    <property type="entry name" value="Dihydrodipicolinate Reductase, domain 2"/>
    <property type="match status" value="1"/>
</dbReference>
<dbReference type="GO" id="GO:0005829">
    <property type="term" value="C:cytosol"/>
    <property type="evidence" value="ECO:0007669"/>
    <property type="project" value="TreeGrafter"/>
</dbReference>
<comment type="catalytic activity">
    <reaction evidence="3">
        <text>D-glyceraldehyde 3-phosphate + phosphate + NAD(+) = (2R)-3-phospho-glyceroyl phosphate + NADH + H(+)</text>
        <dbReference type="Rhea" id="RHEA:10300"/>
        <dbReference type="ChEBI" id="CHEBI:15378"/>
        <dbReference type="ChEBI" id="CHEBI:43474"/>
        <dbReference type="ChEBI" id="CHEBI:57540"/>
        <dbReference type="ChEBI" id="CHEBI:57604"/>
        <dbReference type="ChEBI" id="CHEBI:57945"/>
        <dbReference type="ChEBI" id="CHEBI:59776"/>
        <dbReference type="EC" id="1.2.1.12"/>
    </reaction>
</comment>
<evidence type="ECO:0000313" key="5">
    <source>
        <dbReference type="EMBL" id="KAG8522133.1"/>
    </source>
</evidence>
<dbReference type="PRINTS" id="PR00078">
    <property type="entry name" value="G3PDHDRGNASE"/>
</dbReference>
<dbReference type="SUPFAM" id="SSF55347">
    <property type="entry name" value="Glyceraldehyde-3-phosphate dehydrogenase-like, C-terminal domain"/>
    <property type="match status" value="1"/>
</dbReference>
<sequence length="105" mass="11257">MKSPSRLSAMPPSPPRCTVIHDNFGIMEGLITTIHAITVTQKVVDSPSSKVCYDGQTATQNIIHTSTGTTKVIGKVIPELNGKLTGMTSSNVLVVHLTYHLEKAN</sequence>
<comment type="similarity">
    <text evidence="1">Belongs to the glyceraldehyde-3-phosphate dehydrogenase family.</text>
</comment>
<dbReference type="InterPro" id="IPR020829">
    <property type="entry name" value="GlycerAld_3-P_DH_cat"/>
</dbReference>
<organism evidence="5 6">
    <name type="scientific">Galemys pyrenaicus</name>
    <name type="common">Iberian desman</name>
    <name type="synonym">Pyrenean desman</name>
    <dbReference type="NCBI Taxonomy" id="202257"/>
    <lineage>
        <taxon>Eukaryota</taxon>
        <taxon>Metazoa</taxon>
        <taxon>Chordata</taxon>
        <taxon>Craniata</taxon>
        <taxon>Vertebrata</taxon>
        <taxon>Euteleostomi</taxon>
        <taxon>Mammalia</taxon>
        <taxon>Eutheria</taxon>
        <taxon>Laurasiatheria</taxon>
        <taxon>Eulipotyphla</taxon>
        <taxon>Talpidae</taxon>
        <taxon>Galemys</taxon>
    </lineage>
</organism>
<dbReference type="EMBL" id="JAGFMF010011446">
    <property type="protein sequence ID" value="KAG8522133.1"/>
    <property type="molecule type" value="Genomic_DNA"/>
</dbReference>
<protein>
    <submittedName>
        <fullName evidence="5">Glyceraldehyde-3-phosphate dehydrogenase</fullName>
    </submittedName>
</protein>
<dbReference type="Pfam" id="PF02800">
    <property type="entry name" value="Gp_dh_C"/>
    <property type="match status" value="1"/>
</dbReference>
<dbReference type="OrthoDB" id="1152826at2759"/>
<evidence type="ECO:0000313" key="6">
    <source>
        <dbReference type="Proteomes" id="UP000700334"/>
    </source>
</evidence>
<dbReference type="GO" id="GO:0006096">
    <property type="term" value="P:glycolytic process"/>
    <property type="evidence" value="ECO:0007669"/>
    <property type="project" value="TreeGrafter"/>
</dbReference>
<reference evidence="5" key="1">
    <citation type="journal article" date="2021" name="Evol. Appl.">
        <title>The genome of the Pyrenean desman and the effects of bottlenecks and inbreeding on the genomic landscape of an endangered species.</title>
        <authorList>
            <person name="Escoda L."/>
            <person name="Castresana J."/>
        </authorList>
    </citation>
    <scope>NUCLEOTIDE SEQUENCE</scope>
    <source>
        <strain evidence="5">IBE-C5619</strain>
    </source>
</reference>
<dbReference type="GO" id="GO:0004365">
    <property type="term" value="F:glyceraldehyde-3-phosphate dehydrogenase (NAD+) (phosphorylating) activity"/>
    <property type="evidence" value="ECO:0007669"/>
    <property type="project" value="UniProtKB-EC"/>
</dbReference>
<dbReference type="PANTHER" id="PTHR10836:SF120">
    <property type="entry name" value="GLYCERALDEHYDE 3-PHOSPHATE DEHYDROGENASE CATALYTIC DOMAIN-CONTAINING PROTEIN-RELATED"/>
    <property type="match status" value="1"/>
</dbReference>
<evidence type="ECO:0000259" key="4">
    <source>
        <dbReference type="Pfam" id="PF02800"/>
    </source>
</evidence>
<dbReference type="Proteomes" id="UP000700334">
    <property type="component" value="Unassembled WGS sequence"/>
</dbReference>
<dbReference type="InterPro" id="IPR020831">
    <property type="entry name" value="GlycerAld/Erythrose_P_DH"/>
</dbReference>
<dbReference type="AlphaFoldDB" id="A0A8J6AJP8"/>